<dbReference type="PANTHER" id="PTHR48449:SF1">
    <property type="entry name" value="DUF1985 DOMAIN-CONTAINING PROTEIN"/>
    <property type="match status" value="1"/>
</dbReference>
<proteinExistence type="predicted"/>
<reference evidence="1" key="1">
    <citation type="journal article" date="2023" name="Plant J.">
        <title>Genome sequences and population genomics provide insights into the demographic history, inbreeding, and mutation load of two 'living fossil' tree species of Dipteronia.</title>
        <authorList>
            <person name="Feng Y."/>
            <person name="Comes H.P."/>
            <person name="Chen J."/>
            <person name="Zhu S."/>
            <person name="Lu R."/>
            <person name="Zhang X."/>
            <person name="Li P."/>
            <person name="Qiu J."/>
            <person name="Olsen K.M."/>
            <person name="Qiu Y."/>
        </authorList>
    </citation>
    <scope>NUCLEOTIDE SEQUENCE</scope>
    <source>
        <strain evidence="1">KIB01</strain>
    </source>
</reference>
<name>A0AAD9U1M2_9ROSI</name>
<organism evidence="1 2">
    <name type="scientific">Dipteronia dyeriana</name>
    <dbReference type="NCBI Taxonomy" id="168575"/>
    <lineage>
        <taxon>Eukaryota</taxon>
        <taxon>Viridiplantae</taxon>
        <taxon>Streptophyta</taxon>
        <taxon>Embryophyta</taxon>
        <taxon>Tracheophyta</taxon>
        <taxon>Spermatophyta</taxon>
        <taxon>Magnoliopsida</taxon>
        <taxon>eudicotyledons</taxon>
        <taxon>Gunneridae</taxon>
        <taxon>Pentapetalae</taxon>
        <taxon>rosids</taxon>
        <taxon>malvids</taxon>
        <taxon>Sapindales</taxon>
        <taxon>Sapindaceae</taxon>
        <taxon>Hippocastanoideae</taxon>
        <taxon>Acereae</taxon>
        <taxon>Dipteronia</taxon>
    </lineage>
</organism>
<dbReference type="Proteomes" id="UP001280121">
    <property type="component" value="Unassembled WGS sequence"/>
</dbReference>
<sequence>MIRNRLKDLLKTPEGERYEGKLTRYDHFDAISSIDDTLNRVPEDFTIEDLLRFMESCLEHFMTMNRQMKFSNGVIHRLLLQELHHDGPTNEMRFMLGNHSSYRTQPCMLAWNDIQQRYFTGIDEVSFQKLRVVLSLGEFQQLYDAVKLYLLYMLNWILMGLDERVKIPVWQFRLVKDLDAFNAFL</sequence>
<evidence type="ECO:0000313" key="1">
    <source>
        <dbReference type="EMBL" id="KAK2645685.1"/>
    </source>
</evidence>
<dbReference type="AlphaFoldDB" id="A0AAD9U1M2"/>
<protein>
    <submittedName>
        <fullName evidence="1">Uncharacterized protein</fullName>
    </submittedName>
</protein>
<evidence type="ECO:0000313" key="2">
    <source>
        <dbReference type="Proteomes" id="UP001280121"/>
    </source>
</evidence>
<dbReference type="PANTHER" id="PTHR48449">
    <property type="entry name" value="DUF1985 DOMAIN-CONTAINING PROTEIN"/>
    <property type="match status" value="1"/>
</dbReference>
<dbReference type="EMBL" id="JANJYI010000006">
    <property type="protein sequence ID" value="KAK2645685.1"/>
    <property type="molecule type" value="Genomic_DNA"/>
</dbReference>
<keyword evidence="2" id="KW-1185">Reference proteome</keyword>
<gene>
    <name evidence="1" type="ORF">Ddye_020880</name>
</gene>
<comment type="caution">
    <text evidence="1">The sequence shown here is derived from an EMBL/GenBank/DDBJ whole genome shotgun (WGS) entry which is preliminary data.</text>
</comment>
<accession>A0AAD9U1M2</accession>